<dbReference type="AlphaFoldDB" id="A0A2M8WQ27"/>
<organism evidence="11 12">
    <name type="scientific">Yoonia maricola</name>
    <dbReference type="NCBI Taxonomy" id="420999"/>
    <lineage>
        <taxon>Bacteria</taxon>
        <taxon>Pseudomonadati</taxon>
        <taxon>Pseudomonadota</taxon>
        <taxon>Alphaproteobacteria</taxon>
        <taxon>Rhodobacterales</taxon>
        <taxon>Paracoccaceae</taxon>
        <taxon>Yoonia</taxon>
    </lineage>
</organism>
<keyword evidence="3 10" id="KW-0808">Transferase</keyword>
<dbReference type="HAMAP" id="MF_01043">
    <property type="entry name" value="PlsY"/>
    <property type="match status" value="1"/>
</dbReference>
<evidence type="ECO:0000313" key="12">
    <source>
        <dbReference type="Proteomes" id="UP000228531"/>
    </source>
</evidence>
<feature type="transmembrane region" description="Helical" evidence="10">
    <location>
        <begin position="6"/>
        <end position="31"/>
    </location>
</feature>
<dbReference type="PANTHER" id="PTHR30309">
    <property type="entry name" value="INNER MEMBRANE PROTEIN YGIH"/>
    <property type="match status" value="1"/>
</dbReference>
<dbReference type="OrthoDB" id="9777124at2"/>
<feature type="transmembrane region" description="Helical" evidence="10">
    <location>
        <begin position="87"/>
        <end position="105"/>
    </location>
</feature>
<dbReference type="Proteomes" id="UP000228531">
    <property type="component" value="Unassembled WGS sequence"/>
</dbReference>
<dbReference type="EMBL" id="PGTY01000001">
    <property type="protein sequence ID" value="PJI93031.1"/>
    <property type="molecule type" value="Genomic_DNA"/>
</dbReference>
<name>A0A2M8WQ27_9RHOB</name>
<sequence>MPDIESTYLVLALWAVIGYLAGSIPTGMIFARLMNLGNLREIGSGNIGATNVLRTGNKKAAALTLLFDAAKGAIVVLIASQLASKDAAQLGGLMAFLGHCFPVWLRFKGGKGVATYFGIMLAVNWQIGLIACAIWLFVAGVSRYSSLAALVTAGWIPLVIGFITTGEMFLLSAALCFLIYIRHWGNIMRLRKGAETKIGAKST</sequence>
<comment type="similarity">
    <text evidence="10">Belongs to the PlsY family.</text>
</comment>
<keyword evidence="7 10" id="KW-0472">Membrane</keyword>
<evidence type="ECO:0000256" key="8">
    <source>
        <dbReference type="ARBA" id="ARBA00023209"/>
    </source>
</evidence>
<dbReference type="EC" id="2.3.1.275" evidence="10"/>
<keyword evidence="1 10" id="KW-1003">Cell membrane</keyword>
<evidence type="ECO:0000256" key="2">
    <source>
        <dbReference type="ARBA" id="ARBA00022516"/>
    </source>
</evidence>
<keyword evidence="4 10" id="KW-0812">Transmembrane</keyword>
<keyword evidence="9 10" id="KW-1208">Phospholipid metabolism</keyword>
<dbReference type="PANTHER" id="PTHR30309:SF0">
    <property type="entry name" value="GLYCEROL-3-PHOSPHATE ACYLTRANSFERASE-RELATED"/>
    <property type="match status" value="1"/>
</dbReference>
<feature type="transmembrane region" description="Helical" evidence="10">
    <location>
        <begin position="60"/>
        <end position="81"/>
    </location>
</feature>
<keyword evidence="6 10" id="KW-0443">Lipid metabolism</keyword>
<dbReference type="UniPathway" id="UPA00085"/>
<comment type="caution">
    <text evidence="11">The sequence shown here is derived from an EMBL/GenBank/DDBJ whole genome shotgun (WGS) entry which is preliminary data.</text>
</comment>
<dbReference type="RefSeq" id="WP_100367781.1">
    <property type="nucleotide sequence ID" value="NZ_PGTY01000001.1"/>
</dbReference>
<dbReference type="SMART" id="SM01207">
    <property type="entry name" value="G3P_acyltransf"/>
    <property type="match status" value="1"/>
</dbReference>
<protein>
    <recommendedName>
        <fullName evidence="10">Glycerol-3-phosphate acyltransferase</fullName>
    </recommendedName>
    <alternativeName>
        <fullName evidence="10">Acyl-PO4 G3P acyltransferase</fullName>
    </alternativeName>
    <alternativeName>
        <fullName evidence="10">Acyl-phosphate--glycerol-3-phosphate acyltransferase</fullName>
    </alternativeName>
    <alternativeName>
        <fullName evidence="10">G3P acyltransferase</fullName>
        <shortName evidence="10">GPAT</shortName>
        <ecNumber evidence="10">2.3.1.275</ecNumber>
    </alternativeName>
    <alternativeName>
        <fullName evidence="10">Lysophosphatidic acid synthase</fullName>
        <shortName evidence="10">LPA synthase</shortName>
    </alternativeName>
</protein>
<evidence type="ECO:0000313" key="11">
    <source>
        <dbReference type="EMBL" id="PJI93031.1"/>
    </source>
</evidence>
<proteinExistence type="inferred from homology"/>
<keyword evidence="12" id="KW-1185">Reference proteome</keyword>
<evidence type="ECO:0000256" key="5">
    <source>
        <dbReference type="ARBA" id="ARBA00022989"/>
    </source>
</evidence>
<keyword evidence="5 10" id="KW-1133">Transmembrane helix</keyword>
<evidence type="ECO:0000256" key="1">
    <source>
        <dbReference type="ARBA" id="ARBA00022475"/>
    </source>
</evidence>
<dbReference type="Pfam" id="PF02660">
    <property type="entry name" value="G3P_acyltransf"/>
    <property type="match status" value="1"/>
</dbReference>
<comment type="pathway">
    <text evidence="10">Lipid metabolism; phospholipid metabolism.</text>
</comment>
<dbReference type="GO" id="GO:0005886">
    <property type="term" value="C:plasma membrane"/>
    <property type="evidence" value="ECO:0007669"/>
    <property type="project" value="UniProtKB-SubCell"/>
</dbReference>
<dbReference type="GO" id="GO:0008654">
    <property type="term" value="P:phospholipid biosynthetic process"/>
    <property type="evidence" value="ECO:0007669"/>
    <property type="project" value="UniProtKB-UniRule"/>
</dbReference>
<feature type="transmembrane region" description="Helical" evidence="10">
    <location>
        <begin position="158"/>
        <end position="181"/>
    </location>
</feature>
<comment type="catalytic activity">
    <reaction evidence="10">
        <text>an acyl phosphate + sn-glycerol 3-phosphate = a 1-acyl-sn-glycero-3-phosphate + phosphate</text>
        <dbReference type="Rhea" id="RHEA:34075"/>
        <dbReference type="ChEBI" id="CHEBI:43474"/>
        <dbReference type="ChEBI" id="CHEBI:57597"/>
        <dbReference type="ChEBI" id="CHEBI:57970"/>
        <dbReference type="ChEBI" id="CHEBI:59918"/>
        <dbReference type="EC" id="2.3.1.275"/>
    </reaction>
</comment>
<gene>
    <name evidence="10" type="primary">plsY</name>
    <name evidence="11" type="ORF">BC777_1898</name>
</gene>
<dbReference type="GO" id="GO:0043772">
    <property type="term" value="F:acyl-phosphate glycerol-3-phosphate acyltransferase activity"/>
    <property type="evidence" value="ECO:0007669"/>
    <property type="project" value="UniProtKB-UniRule"/>
</dbReference>
<accession>A0A2M8WQ27</accession>
<dbReference type="InterPro" id="IPR003811">
    <property type="entry name" value="G3P_acylTferase_PlsY"/>
</dbReference>
<keyword evidence="8 10" id="KW-0594">Phospholipid biosynthesis</keyword>
<feature type="transmembrane region" description="Helical" evidence="10">
    <location>
        <begin position="117"/>
        <end position="138"/>
    </location>
</feature>
<comment type="subcellular location">
    <subcellularLocation>
        <location evidence="10">Cell membrane</location>
        <topology evidence="10">Multi-pass membrane protein</topology>
    </subcellularLocation>
</comment>
<evidence type="ECO:0000256" key="10">
    <source>
        <dbReference type="HAMAP-Rule" id="MF_01043"/>
    </source>
</evidence>
<evidence type="ECO:0000256" key="6">
    <source>
        <dbReference type="ARBA" id="ARBA00023098"/>
    </source>
</evidence>
<keyword evidence="2 10" id="KW-0444">Lipid biosynthesis</keyword>
<keyword evidence="11" id="KW-0012">Acyltransferase</keyword>
<reference evidence="11 12" key="1">
    <citation type="submission" date="2017-11" db="EMBL/GenBank/DDBJ databases">
        <title>Genomic Encyclopedia of Archaeal and Bacterial Type Strains, Phase II (KMG-II): From Individual Species to Whole Genera.</title>
        <authorList>
            <person name="Goeker M."/>
        </authorList>
    </citation>
    <scope>NUCLEOTIDE SEQUENCE [LARGE SCALE GENOMIC DNA]</scope>
    <source>
        <strain evidence="11 12">DSM 29128</strain>
    </source>
</reference>
<comment type="subunit">
    <text evidence="10">Probably interacts with PlsX.</text>
</comment>
<dbReference type="NCBIfam" id="TIGR00023">
    <property type="entry name" value="glycerol-3-phosphate 1-O-acyltransferase PlsY"/>
    <property type="match status" value="1"/>
</dbReference>
<evidence type="ECO:0000256" key="4">
    <source>
        <dbReference type="ARBA" id="ARBA00022692"/>
    </source>
</evidence>
<evidence type="ECO:0000256" key="7">
    <source>
        <dbReference type="ARBA" id="ARBA00023136"/>
    </source>
</evidence>
<evidence type="ECO:0000256" key="3">
    <source>
        <dbReference type="ARBA" id="ARBA00022679"/>
    </source>
</evidence>
<evidence type="ECO:0000256" key="9">
    <source>
        <dbReference type="ARBA" id="ARBA00023264"/>
    </source>
</evidence>
<comment type="function">
    <text evidence="10">Catalyzes the transfer of an acyl group from acyl-phosphate (acyl-PO(4)) to glycerol-3-phosphate (G3P) to form lysophosphatidic acid (LPA). This enzyme utilizes acyl-phosphate as fatty acyl donor, but not acyl-CoA or acyl-ACP.</text>
</comment>